<feature type="domain" description="AMP-dependent synthetase/ligase" evidence="1">
    <location>
        <begin position="29"/>
        <end position="397"/>
    </location>
</feature>
<dbReference type="PANTHER" id="PTHR43767:SF1">
    <property type="entry name" value="NONRIBOSOMAL PEPTIDE SYNTHASE PES1 (EUROFUNG)-RELATED"/>
    <property type="match status" value="1"/>
</dbReference>
<evidence type="ECO:0000313" key="4">
    <source>
        <dbReference type="Proteomes" id="UP000250299"/>
    </source>
</evidence>
<accession>A0A2Z4RGW4</accession>
<dbReference type="SUPFAM" id="SSF56801">
    <property type="entry name" value="Acetyl-CoA synthetase-like"/>
    <property type="match status" value="1"/>
</dbReference>
<name>A0A2Z4RGW4_PSEPU</name>
<organism evidence="3 4">
    <name type="scientific">Pseudomonas putida</name>
    <name type="common">Arthrobacter siderocapsulatus</name>
    <dbReference type="NCBI Taxonomy" id="303"/>
    <lineage>
        <taxon>Bacteria</taxon>
        <taxon>Pseudomonadati</taxon>
        <taxon>Pseudomonadota</taxon>
        <taxon>Gammaproteobacteria</taxon>
        <taxon>Pseudomonadales</taxon>
        <taxon>Pseudomonadaceae</taxon>
        <taxon>Pseudomonas</taxon>
    </lineage>
</organism>
<evidence type="ECO:0000313" key="3">
    <source>
        <dbReference type="EMBL" id="AWY40089.1"/>
    </source>
</evidence>
<dbReference type="PROSITE" id="PS00455">
    <property type="entry name" value="AMP_BINDING"/>
    <property type="match status" value="1"/>
</dbReference>
<dbReference type="InterPro" id="IPR020845">
    <property type="entry name" value="AMP-binding_CS"/>
</dbReference>
<evidence type="ECO:0000259" key="2">
    <source>
        <dbReference type="Pfam" id="PF13193"/>
    </source>
</evidence>
<proteinExistence type="predicted"/>
<dbReference type="EMBL" id="CP029693">
    <property type="protein sequence ID" value="AWY40089.1"/>
    <property type="molecule type" value="Genomic_DNA"/>
</dbReference>
<feature type="domain" description="AMP-binding enzyme C-terminal" evidence="2">
    <location>
        <begin position="447"/>
        <end position="521"/>
    </location>
</feature>
<dbReference type="InterPro" id="IPR045851">
    <property type="entry name" value="AMP-bd_C_sf"/>
</dbReference>
<evidence type="ECO:0000259" key="1">
    <source>
        <dbReference type="Pfam" id="PF00501"/>
    </source>
</evidence>
<gene>
    <name evidence="3" type="ORF">DKY63_09325</name>
</gene>
<dbReference type="InterPro" id="IPR000873">
    <property type="entry name" value="AMP-dep_synth/lig_dom"/>
</dbReference>
<dbReference type="PANTHER" id="PTHR43767">
    <property type="entry name" value="LONG-CHAIN-FATTY-ACID--COA LIGASE"/>
    <property type="match status" value="1"/>
</dbReference>
<dbReference type="InterPro" id="IPR042099">
    <property type="entry name" value="ANL_N_sf"/>
</dbReference>
<sequence>MTLLPSIQNPQALPGWSAGESDTVNDVVRRAAREFGDKPFLDVLGQVLTFNDIQREACRLANGLATLGVVKGQTVVTILDNNCDAVLMWFALNKLGAISVPVNTAFKGEFLRHQIADANAAVVIAETVYAERVGLIADQLPDLRVLVHRGEAPAECLGDKQIVALESLRSDDTHDPDVKVAPGDLTMLIYTGGTTGPSKGCMISHNYACNEARQMIICLGRTQESITWTPLPLFHLNATVTTVLCNLMIGARAVVYPRFSVSGFWPDIERSGANEANLLASMVPLLAGAPDNDAMKRCYGQLDKVYGAPFPPELQQRWRERFGVRHAVGGAGFGLTECAIVTMLPFGDPYKPNCAGKRCDSFDIRVVDDNDVELPYGTPGELIVRPLKPHVMFEGYWNRPADTLKVMRNMWFHTGDIGMIDEEGFFFFLDRKKDYMRRGGENISSYEMEKTFAAHPQIEDVAVHAVFSELSEDEVKVTAVLRPGSSVTEEELCRWAIDRVPYYAVPRYIEFRTEVPRSPVGRILKYELRDEGVTAATWDRVKANVTFDKR</sequence>
<dbReference type="Pfam" id="PF00501">
    <property type="entry name" value="AMP-binding"/>
    <property type="match status" value="1"/>
</dbReference>
<reference evidence="3 4" key="1">
    <citation type="submission" date="2018-05" db="EMBL/GenBank/DDBJ databases">
        <title>Whole genome sequence of Pseudomonas putida JBC17.</title>
        <authorList>
            <person name="Lee Y.H."/>
            <person name="David K."/>
        </authorList>
    </citation>
    <scope>NUCLEOTIDE SEQUENCE [LARGE SCALE GENOMIC DNA]</scope>
    <source>
        <strain evidence="3 4">JBC17</strain>
    </source>
</reference>
<dbReference type="OrthoDB" id="9803968at2"/>
<dbReference type="InterPro" id="IPR050237">
    <property type="entry name" value="ATP-dep_AMP-bd_enzyme"/>
</dbReference>
<keyword evidence="3" id="KW-0436">Ligase</keyword>
<dbReference type="Gene3D" id="3.40.50.12780">
    <property type="entry name" value="N-terminal domain of ligase-like"/>
    <property type="match status" value="1"/>
</dbReference>
<dbReference type="Gene3D" id="3.30.300.30">
    <property type="match status" value="1"/>
</dbReference>
<dbReference type="Pfam" id="PF13193">
    <property type="entry name" value="AMP-binding_C"/>
    <property type="match status" value="1"/>
</dbReference>
<dbReference type="GO" id="GO:0016878">
    <property type="term" value="F:acid-thiol ligase activity"/>
    <property type="evidence" value="ECO:0007669"/>
    <property type="project" value="UniProtKB-ARBA"/>
</dbReference>
<dbReference type="RefSeq" id="WP_110963843.1">
    <property type="nucleotide sequence ID" value="NZ_CP029693.1"/>
</dbReference>
<dbReference type="Proteomes" id="UP000250299">
    <property type="component" value="Chromosome"/>
</dbReference>
<dbReference type="AlphaFoldDB" id="A0A2Z4RGW4"/>
<dbReference type="InterPro" id="IPR025110">
    <property type="entry name" value="AMP-bd_C"/>
</dbReference>
<protein>
    <submittedName>
        <fullName evidence="3">ATP-dependent acyl-CoA ligase</fullName>
    </submittedName>
</protein>